<dbReference type="OrthoDB" id="568335at2"/>
<dbReference type="PANTHER" id="PTHR35004">
    <property type="entry name" value="TRANSPOSASE RV3428C-RELATED"/>
    <property type="match status" value="1"/>
</dbReference>
<dbReference type="RefSeq" id="WP_085141872.1">
    <property type="nucleotide sequence ID" value="NZ_LQQA01000003.1"/>
</dbReference>
<feature type="compositionally biased region" description="Basic residues" evidence="1">
    <location>
        <begin position="400"/>
        <end position="411"/>
    </location>
</feature>
<dbReference type="GO" id="GO:0015074">
    <property type="term" value="P:DNA integration"/>
    <property type="evidence" value="ECO:0007669"/>
    <property type="project" value="InterPro"/>
</dbReference>
<comment type="caution">
    <text evidence="3">The sequence shown here is derived from an EMBL/GenBank/DDBJ whole genome shotgun (WGS) entry which is preliminary data.</text>
</comment>
<organism evidence="3 4">
    <name type="scientific">Mycolicibacterium wolinskyi</name>
    <dbReference type="NCBI Taxonomy" id="59750"/>
    <lineage>
        <taxon>Bacteria</taxon>
        <taxon>Bacillati</taxon>
        <taxon>Actinomycetota</taxon>
        <taxon>Actinomycetes</taxon>
        <taxon>Mycobacteriales</taxon>
        <taxon>Mycobacteriaceae</taxon>
        <taxon>Mycolicibacterium</taxon>
    </lineage>
</organism>
<protein>
    <submittedName>
        <fullName evidence="3">Integrase</fullName>
    </submittedName>
</protein>
<evidence type="ECO:0000313" key="4">
    <source>
        <dbReference type="Proteomes" id="UP000193964"/>
    </source>
</evidence>
<dbReference type="InterPro" id="IPR001584">
    <property type="entry name" value="Integrase_cat-core"/>
</dbReference>
<evidence type="ECO:0000313" key="3">
    <source>
        <dbReference type="EMBL" id="ORX18949.1"/>
    </source>
</evidence>
<dbReference type="SUPFAM" id="SSF53098">
    <property type="entry name" value="Ribonuclease H-like"/>
    <property type="match status" value="1"/>
</dbReference>
<dbReference type="InterPro" id="IPR012337">
    <property type="entry name" value="RNaseH-like_sf"/>
</dbReference>
<feature type="region of interest" description="Disordered" evidence="1">
    <location>
        <begin position="379"/>
        <end position="411"/>
    </location>
</feature>
<accession>A0A1X2FLU1</accession>
<dbReference type="EMBL" id="LQQA01000003">
    <property type="protein sequence ID" value="ORX18949.1"/>
    <property type="molecule type" value="Genomic_DNA"/>
</dbReference>
<dbReference type="Pfam" id="PF13683">
    <property type="entry name" value="rve_3"/>
    <property type="match status" value="1"/>
</dbReference>
<evidence type="ECO:0000256" key="1">
    <source>
        <dbReference type="SAM" id="MobiDB-lite"/>
    </source>
</evidence>
<dbReference type="Pfam" id="PF13565">
    <property type="entry name" value="HTH_32"/>
    <property type="match status" value="1"/>
</dbReference>
<gene>
    <name evidence="3" type="ORF">AWC31_11790</name>
</gene>
<dbReference type="SUPFAM" id="SSF46689">
    <property type="entry name" value="Homeodomain-like"/>
    <property type="match status" value="1"/>
</dbReference>
<sequence>MAQKVTAMDVRAATALAGQVHNVAGFCREQGISRTTFYKFRRRFLDEGLAGLEERSRRPLTSPGQTSAAVEEVVLRKRKQLLEAGADYGPQSIVWALQREKFSAVPSRASVWRILTRHGVIVAQPQKRPKSATKRFTFSRPNECWQSDWTGWVLADEAPAAIAGSLDDHSRYLVGLRAGPGDATNDLVWSVMMAGITECGVPTMSLADNGFVYTGKWRGFECSFEANLRALGTVTINSRPFHPQTCGKIERLWQTLKKWLRAHPVPQTIAELNDLLDEFREFYNHQRPHRALRGATPAEAFTATAQSRPVDRPLPAPVLVTRNAIVDKRGRLFVAPYQIHLGLRWAGHVCDSIRDGEHIAVFAGSVLLRELIADPRRIYQPGDKRTRTYRTHQPGDKRTPTKRTHQPKPAQ</sequence>
<dbReference type="Proteomes" id="UP000193964">
    <property type="component" value="Unassembled WGS sequence"/>
</dbReference>
<dbReference type="AlphaFoldDB" id="A0A1X2FLU1"/>
<dbReference type="InterPro" id="IPR009057">
    <property type="entry name" value="Homeodomain-like_sf"/>
</dbReference>
<dbReference type="GO" id="GO:0003676">
    <property type="term" value="F:nucleic acid binding"/>
    <property type="evidence" value="ECO:0007669"/>
    <property type="project" value="InterPro"/>
</dbReference>
<feature type="domain" description="Integrase catalytic" evidence="2">
    <location>
        <begin position="137"/>
        <end position="305"/>
    </location>
</feature>
<dbReference type="PROSITE" id="PS50994">
    <property type="entry name" value="INTEGRASE"/>
    <property type="match status" value="1"/>
</dbReference>
<dbReference type="PANTHER" id="PTHR35004:SF6">
    <property type="entry name" value="TRANSPOSASE"/>
    <property type="match status" value="1"/>
</dbReference>
<dbReference type="InterPro" id="IPR036397">
    <property type="entry name" value="RNaseH_sf"/>
</dbReference>
<dbReference type="Gene3D" id="3.30.420.10">
    <property type="entry name" value="Ribonuclease H-like superfamily/Ribonuclease H"/>
    <property type="match status" value="1"/>
</dbReference>
<evidence type="ECO:0000259" key="2">
    <source>
        <dbReference type="PROSITE" id="PS50994"/>
    </source>
</evidence>
<reference evidence="3 4" key="1">
    <citation type="submission" date="2016-01" db="EMBL/GenBank/DDBJ databases">
        <title>The new phylogeny of the genus Mycobacterium.</title>
        <authorList>
            <person name="Tarcisio F."/>
            <person name="Conor M."/>
            <person name="Antonella G."/>
            <person name="Elisabetta G."/>
            <person name="Giulia F.S."/>
            <person name="Sara T."/>
            <person name="Anna F."/>
            <person name="Clotilde B."/>
            <person name="Roberto B."/>
            <person name="Veronica D.S."/>
            <person name="Fabio R."/>
            <person name="Monica P."/>
            <person name="Olivier J."/>
            <person name="Enrico T."/>
            <person name="Nicola S."/>
        </authorList>
    </citation>
    <scope>NUCLEOTIDE SEQUENCE [LARGE SCALE GENOMIC DNA]</scope>
    <source>
        <strain evidence="3 4">ATCC 700010</strain>
    </source>
</reference>
<proteinExistence type="predicted"/>
<name>A0A1X2FLU1_9MYCO</name>